<dbReference type="InterPro" id="IPR011009">
    <property type="entry name" value="Kinase-like_dom_sf"/>
</dbReference>
<feature type="repeat" description="TPR" evidence="5">
    <location>
        <begin position="696"/>
        <end position="729"/>
    </location>
</feature>
<organism evidence="8 9">
    <name type="scientific">Stenotrophomonas capsici</name>
    <dbReference type="NCBI Taxonomy" id="3110230"/>
    <lineage>
        <taxon>Bacteria</taxon>
        <taxon>Pseudomonadati</taxon>
        <taxon>Pseudomonadota</taxon>
        <taxon>Gammaproteobacteria</taxon>
        <taxon>Lysobacterales</taxon>
        <taxon>Lysobacteraceae</taxon>
        <taxon>Stenotrophomonas</taxon>
    </lineage>
</organism>
<evidence type="ECO:0000313" key="9">
    <source>
        <dbReference type="Proteomes" id="UP001301653"/>
    </source>
</evidence>
<reference evidence="8 9" key="1">
    <citation type="submission" date="2023-12" db="EMBL/GenBank/DDBJ databases">
        <title>Stenotrophomonas guangdongensis sp. nov., isolated from wilted pepper plants (Capsicum annuum).</title>
        <authorList>
            <person name="Qiu M."/>
            <person name="Li Y."/>
            <person name="Liu Q."/>
            <person name="Zhang X."/>
            <person name="Huang Y."/>
            <person name="Guo R."/>
            <person name="Hu M."/>
            <person name="Zhou J."/>
            <person name="Zhou X."/>
        </authorList>
    </citation>
    <scope>NUCLEOTIDE SEQUENCE [LARGE SCALE GENOMIC DNA]</scope>
    <source>
        <strain evidence="8 9">MH1</strain>
    </source>
</reference>
<keyword evidence="9" id="KW-1185">Reference proteome</keyword>
<feature type="transmembrane region" description="Helical" evidence="6">
    <location>
        <begin position="362"/>
        <end position="383"/>
    </location>
</feature>
<dbReference type="InterPro" id="IPR019734">
    <property type="entry name" value="TPR_rpt"/>
</dbReference>
<dbReference type="Gene3D" id="1.25.40.10">
    <property type="entry name" value="Tetratricopeptide repeat domain"/>
    <property type="match status" value="2"/>
</dbReference>
<evidence type="ECO:0000259" key="7">
    <source>
        <dbReference type="PROSITE" id="PS50011"/>
    </source>
</evidence>
<evidence type="ECO:0000256" key="4">
    <source>
        <dbReference type="ARBA" id="ARBA00022840"/>
    </source>
</evidence>
<sequence>MKEHWQRVRELFDAVCELPREQWPAALAERCDDPQVREEVLQLLGAQTVGLSRVSNRLDIALARAMAPEFGIGDRLGPWRLIERVAQGGMGTVFKAERADGVYQRVVAIKLLHGLPGGMEVERLAIERQVLADLQLAHVARLYDGGTTPDGHPYLVMEYIDGKPVDQWCSEQQLDLPARLALFLDICGIVQSAHERLVLHCDLKPSNVLVQGDGQPVLLDFGLARMLSEVRQERDSGYCTPSYASPELIRGQMVGAAGDVYSLGVMLLELVSTRPCLREPGDVDVPVPLPSEHAPAELPWRRRLRGDLDAIVRRACALDVGERYRTAEALMGDVRRYLEQQPLQARRADRLYRVRKALRRNWQGVAAASGLLVLLLAFVIGLVQTRRQAQEEAAVARQVSKFMVGVFETADPFLRTERGEEELTARQLLDRAALQVDNELREAPVERARMQAVLGAAYQNSGVPLQAERLLQRAYEGFMRTDVNRREDAASVLASLSTLKTGEGDGAKGQQLAERGLALVDGAATSEVKARLLAARALAYTNQQLFDRAEVAFKQAHAAYAGLSGTDDEAQLHELVYNTGLMYLRWGRTQDAARHFRQVIDSLHGRRTSLALAAETRLAQILREQGDYAQALPLLQAGMQQAIALYGAENSFVLVQHEALADLYQDMGNFTAAEEQFRARQRLSAIIDGEASVRYSMGLFNYGTLHEQRGDLDAAEQMYQRAWEIRRDQLGAQAPVTMRAESGLGRLLMRQGRMEAAGTHLKHADLGMAAALPADAPGRQEVRLYRIAWHVRQNELEQANALLEPIGAQATPMLSLQLLQVRADLAARRGDGKSALALRDAALGLSISVYGQDKMETLRNRIALAETQLQFGHAGKALAELDKVAPVLSRMQVDGSPDRRKVEGLLLLARGGRG</sequence>
<dbReference type="PROSITE" id="PS00108">
    <property type="entry name" value="PROTEIN_KINASE_ST"/>
    <property type="match status" value="1"/>
</dbReference>
<dbReference type="Proteomes" id="UP001301653">
    <property type="component" value="Unassembled WGS sequence"/>
</dbReference>
<dbReference type="SMART" id="SM00028">
    <property type="entry name" value="TPR"/>
    <property type="match status" value="5"/>
</dbReference>
<evidence type="ECO:0000313" key="8">
    <source>
        <dbReference type="EMBL" id="MEA5668714.1"/>
    </source>
</evidence>
<comment type="caution">
    <text evidence="8">The sequence shown here is derived from an EMBL/GenBank/DDBJ whole genome shotgun (WGS) entry which is preliminary data.</text>
</comment>
<keyword evidence="1 8" id="KW-0808">Transferase</keyword>
<dbReference type="EC" id="2.7.11.1" evidence="8"/>
<keyword evidence="2" id="KW-0547">Nucleotide-binding</keyword>
<dbReference type="RefSeq" id="WP_323439252.1">
    <property type="nucleotide sequence ID" value="NZ_JAYFUH010000249.1"/>
</dbReference>
<dbReference type="PROSITE" id="PS50005">
    <property type="entry name" value="TPR"/>
    <property type="match status" value="1"/>
</dbReference>
<accession>A0ABU5V7L0</accession>
<dbReference type="InterPro" id="IPR000719">
    <property type="entry name" value="Prot_kinase_dom"/>
</dbReference>
<dbReference type="CDD" id="cd14014">
    <property type="entry name" value="STKc_PknB_like"/>
    <property type="match status" value="1"/>
</dbReference>
<protein>
    <submittedName>
        <fullName evidence="8">Serine/threonine-protein kinase</fullName>
        <ecNumber evidence="8">2.7.11.1</ecNumber>
    </submittedName>
</protein>
<dbReference type="SUPFAM" id="SSF56112">
    <property type="entry name" value="Protein kinase-like (PK-like)"/>
    <property type="match status" value="1"/>
</dbReference>
<dbReference type="SMART" id="SM00220">
    <property type="entry name" value="S_TKc"/>
    <property type="match status" value="1"/>
</dbReference>
<keyword evidence="3 8" id="KW-0418">Kinase</keyword>
<evidence type="ECO:0000256" key="2">
    <source>
        <dbReference type="ARBA" id="ARBA00022741"/>
    </source>
</evidence>
<name>A0ABU5V7L0_9GAMM</name>
<keyword evidence="6" id="KW-1133">Transmembrane helix</keyword>
<dbReference type="Gene3D" id="3.30.200.20">
    <property type="entry name" value="Phosphorylase Kinase, domain 1"/>
    <property type="match status" value="1"/>
</dbReference>
<dbReference type="Pfam" id="PF00069">
    <property type="entry name" value="Pkinase"/>
    <property type="match status" value="1"/>
</dbReference>
<dbReference type="Gene3D" id="1.10.510.10">
    <property type="entry name" value="Transferase(Phosphotransferase) domain 1"/>
    <property type="match status" value="1"/>
</dbReference>
<gene>
    <name evidence="8" type="ORF">VA603_14300</name>
</gene>
<evidence type="ECO:0000256" key="5">
    <source>
        <dbReference type="PROSITE-ProRule" id="PRU00339"/>
    </source>
</evidence>
<dbReference type="Pfam" id="PF13424">
    <property type="entry name" value="TPR_12"/>
    <property type="match status" value="2"/>
</dbReference>
<dbReference type="EMBL" id="JAYFUH010000249">
    <property type="protein sequence ID" value="MEA5668714.1"/>
    <property type="molecule type" value="Genomic_DNA"/>
</dbReference>
<evidence type="ECO:0000256" key="3">
    <source>
        <dbReference type="ARBA" id="ARBA00022777"/>
    </source>
</evidence>
<dbReference type="InterPro" id="IPR011990">
    <property type="entry name" value="TPR-like_helical_dom_sf"/>
</dbReference>
<keyword evidence="6" id="KW-0472">Membrane</keyword>
<dbReference type="SUPFAM" id="SSF48452">
    <property type="entry name" value="TPR-like"/>
    <property type="match status" value="2"/>
</dbReference>
<keyword evidence="5" id="KW-0802">TPR repeat</keyword>
<keyword evidence="4" id="KW-0067">ATP-binding</keyword>
<dbReference type="PANTHER" id="PTHR43289">
    <property type="entry name" value="MITOGEN-ACTIVATED PROTEIN KINASE KINASE KINASE 20-RELATED"/>
    <property type="match status" value="1"/>
</dbReference>
<dbReference type="GO" id="GO:0004674">
    <property type="term" value="F:protein serine/threonine kinase activity"/>
    <property type="evidence" value="ECO:0007669"/>
    <property type="project" value="UniProtKB-EC"/>
</dbReference>
<dbReference type="PROSITE" id="PS50011">
    <property type="entry name" value="PROTEIN_KINASE_DOM"/>
    <property type="match status" value="1"/>
</dbReference>
<evidence type="ECO:0000256" key="1">
    <source>
        <dbReference type="ARBA" id="ARBA00022679"/>
    </source>
</evidence>
<keyword evidence="6" id="KW-0812">Transmembrane</keyword>
<evidence type="ECO:0000256" key="6">
    <source>
        <dbReference type="SAM" id="Phobius"/>
    </source>
</evidence>
<feature type="domain" description="Protein kinase" evidence="7">
    <location>
        <begin position="79"/>
        <end position="338"/>
    </location>
</feature>
<dbReference type="PANTHER" id="PTHR43289:SF34">
    <property type="entry name" value="SERINE_THREONINE-PROTEIN KINASE YBDM-RELATED"/>
    <property type="match status" value="1"/>
</dbReference>
<proteinExistence type="predicted"/>
<dbReference type="InterPro" id="IPR008271">
    <property type="entry name" value="Ser/Thr_kinase_AS"/>
</dbReference>